<evidence type="ECO:0000313" key="5">
    <source>
        <dbReference type="EMBL" id="KUE74745.1"/>
    </source>
</evidence>
<organism evidence="5 7">
    <name type="scientific">Ruthenibacterium lactatiformans</name>
    <dbReference type="NCBI Taxonomy" id="1550024"/>
    <lineage>
        <taxon>Bacteria</taxon>
        <taxon>Bacillati</taxon>
        <taxon>Bacillota</taxon>
        <taxon>Clostridia</taxon>
        <taxon>Eubacteriales</taxon>
        <taxon>Oscillospiraceae</taxon>
        <taxon>Ruthenibacterium</taxon>
    </lineage>
</organism>
<dbReference type="PANTHER" id="PTHR33154:SF28">
    <property type="entry name" value="HTH-TYPE TRANSCRIPTIONAL REGULATOR YGAV-RELATED"/>
    <property type="match status" value="1"/>
</dbReference>
<dbReference type="AlphaFoldDB" id="A0A0W7TLM1"/>
<proteinExistence type="predicted"/>
<keyword evidence="3" id="KW-0804">Transcription</keyword>
<dbReference type="GO" id="GO:0003677">
    <property type="term" value="F:DNA binding"/>
    <property type="evidence" value="ECO:0007669"/>
    <property type="project" value="UniProtKB-KW"/>
</dbReference>
<gene>
    <name evidence="5" type="ORF">ASJ35_17610</name>
    <name evidence="6" type="ORF">FYJ76_03490</name>
</gene>
<dbReference type="SUPFAM" id="SSF46785">
    <property type="entry name" value="Winged helix' DNA-binding domain"/>
    <property type="match status" value="1"/>
</dbReference>
<feature type="domain" description="HTH arsR-type" evidence="4">
    <location>
        <begin position="1"/>
        <end position="95"/>
    </location>
</feature>
<evidence type="ECO:0000256" key="2">
    <source>
        <dbReference type="ARBA" id="ARBA00023125"/>
    </source>
</evidence>
<dbReference type="RefSeq" id="WP_058723960.1">
    <property type="nucleotide sequence ID" value="NZ_JANGBT010000050.1"/>
</dbReference>
<dbReference type="PRINTS" id="PR00778">
    <property type="entry name" value="HTHARSR"/>
</dbReference>
<evidence type="ECO:0000256" key="1">
    <source>
        <dbReference type="ARBA" id="ARBA00023015"/>
    </source>
</evidence>
<dbReference type="InterPro" id="IPR036390">
    <property type="entry name" value="WH_DNA-bd_sf"/>
</dbReference>
<dbReference type="EMBL" id="LMUA01000045">
    <property type="protein sequence ID" value="KUE74745.1"/>
    <property type="molecule type" value="Genomic_DNA"/>
</dbReference>
<reference evidence="6 8" key="2">
    <citation type="submission" date="2019-08" db="EMBL/GenBank/DDBJ databases">
        <title>In-depth cultivation of the pig gut microbiome towards novel bacterial diversity and tailored functional studies.</title>
        <authorList>
            <person name="Wylensek D."/>
            <person name="Hitch T.C.A."/>
            <person name="Clavel T."/>
        </authorList>
    </citation>
    <scope>NUCLEOTIDE SEQUENCE [LARGE SCALE GENOMIC DNA]</scope>
    <source>
        <strain evidence="6 8">WCA3-601-WT-6J</strain>
    </source>
</reference>
<dbReference type="PROSITE" id="PS50987">
    <property type="entry name" value="HTH_ARSR_2"/>
    <property type="match status" value="1"/>
</dbReference>
<dbReference type="Proteomes" id="UP000053433">
    <property type="component" value="Unassembled WGS sequence"/>
</dbReference>
<dbReference type="SMART" id="SM00418">
    <property type="entry name" value="HTH_ARSR"/>
    <property type="match status" value="1"/>
</dbReference>
<dbReference type="InterPro" id="IPR011991">
    <property type="entry name" value="ArsR-like_HTH"/>
</dbReference>
<evidence type="ECO:0000313" key="7">
    <source>
        <dbReference type="Proteomes" id="UP000053433"/>
    </source>
</evidence>
<dbReference type="Gene3D" id="1.10.10.10">
    <property type="entry name" value="Winged helix-like DNA-binding domain superfamily/Winged helix DNA-binding domain"/>
    <property type="match status" value="1"/>
</dbReference>
<keyword evidence="2" id="KW-0238">DNA-binding</keyword>
<dbReference type="Pfam" id="PF01022">
    <property type="entry name" value="HTH_5"/>
    <property type="match status" value="1"/>
</dbReference>
<dbReference type="InterPro" id="IPR036388">
    <property type="entry name" value="WH-like_DNA-bd_sf"/>
</dbReference>
<name>A0A0W7TLM1_9FIRM</name>
<dbReference type="Proteomes" id="UP000431913">
    <property type="component" value="Unassembled WGS sequence"/>
</dbReference>
<protein>
    <submittedName>
        <fullName evidence="5">ArsR family transcriptional regulator</fullName>
    </submittedName>
    <submittedName>
        <fullName evidence="6">Winged helix-turn-helix transcriptional regulator</fullName>
    </submittedName>
</protein>
<dbReference type="InterPro" id="IPR001845">
    <property type="entry name" value="HTH_ArsR_DNA-bd_dom"/>
</dbReference>
<dbReference type="EMBL" id="VUNJ01000003">
    <property type="protein sequence ID" value="MST91006.1"/>
    <property type="molecule type" value="Genomic_DNA"/>
</dbReference>
<accession>A0A0W7TLM1</accession>
<dbReference type="NCBIfam" id="NF033788">
    <property type="entry name" value="HTH_metalloreg"/>
    <property type="match status" value="1"/>
</dbReference>
<sequence length="97" mass="11065">MEEKAKKIAELLKLLANEQRLLILCALMHGRKNVSEIHRHTPNITASALSQHLNLLKTAGILSSEKQGMNVRYWINDARVIALIESIKEQYCKEETL</sequence>
<evidence type="ECO:0000256" key="3">
    <source>
        <dbReference type="ARBA" id="ARBA00023163"/>
    </source>
</evidence>
<evidence type="ECO:0000313" key="8">
    <source>
        <dbReference type="Proteomes" id="UP000431913"/>
    </source>
</evidence>
<evidence type="ECO:0000259" key="4">
    <source>
        <dbReference type="PROSITE" id="PS50987"/>
    </source>
</evidence>
<dbReference type="InterPro" id="IPR051081">
    <property type="entry name" value="HTH_MetalResp_TranReg"/>
</dbReference>
<dbReference type="GO" id="GO:0003700">
    <property type="term" value="F:DNA-binding transcription factor activity"/>
    <property type="evidence" value="ECO:0007669"/>
    <property type="project" value="InterPro"/>
</dbReference>
<dbReference type="CDD" id="cd00090">
    <property type="entry name" value="HTH_ARSR"/>
    <property type="match status" value="1"/>
</dbReference>
<reference evidence="5 7" key="1">
    <citation type="submission" date="2015-10" db="EMBL/GenBank/DDBJ databases">
        <title>A novel member of the family Ruminococcaceae isolated from human faeces.</title>
        <authorList>
            <person name="Shkoporov A.N."/>
            <person name="Chaplin A.V."/>
            <person name="Motuzova O.V."/>
            <person name="Kafarskaia L.I."/>
            <person name="Efimov B.A."/>
        </authorList>
    </citation>
    <scope>NUCLEOTIDE SEQUENCE [LARGE SCALE GENOMIC DNA]</scope>
    <source>
        <strain evidence="5 7">668</strain>
    </source>
</reference>
<dbReference type="PANTHER" id="PTHR33154">
    <property type="entry name" value="TRANSCRIPTIONAL REGULATOR, ARSR FAMILY"/>
    <property type="match status" value="1"/>
</dbReference>
<evidence type="ECO:0000313" key="6">
    <source>
        <dbReference type="EMBL" id="MST91006.1"/>
    </source>
</evidence>
<comment type="caution">
    <text evidence="5">The sequence shown here is derived from an EMBL/GenBank/DDBJ whole genome shotgun (WGS) entry which is preliminary data.</text>
</comment>
<keyword evidence="1" id="KW-0805">Transcription regulation</keyword>